<dbReference type="InterPro" id="IPR002125">
    <property type="entry name" value="CMP_dCMP_dom"/>
</dbReference>
<gene>
    <name evidence="6" type="ORF">SEA_PARTRIDGE_32</name>
</gene>
<protein>
    <submittedName>
        <fullName evidence="6">Deoxycytidylate deaminase</fullName>
    </submittedName>
</protein>
<keyword evidence="4" id="KW-0862">Zinc</keyword>
<feature type="domain" description="CMP/dCMP-type deaminase" evidence="5">
    <location>
        <begin position="78"/>
        <end position="199"/>
    </location>
</feature>
<name>A0A1I9S7U8_9CAUD</name>
<keyword evidence="2" id="KW-0479">Metal-binding</keyword>
<dbReference type="InterPro" id="IPR015517">
    <property type="entry name" value="dCMP_deaminase-rel"/>
</dbReference>
<dbReference type="Pfam" id="PF00383">
    <property type="entry name" value="dCMP_cyt_deam_1"/>
    <property type="match status" value="1"/>
</dbReference>
<evidence type="ECO:0000313" key="6">
    <source>
        <dbReference type="EMBL" id="AOZ62854.1"/>
    </source>
</evidence>
<proteinExistence type="inferred from homology"/>
<dbReference type="Proteomes" id="UP000226094">
    <property type="component" value="Segment"/>
</dbReference>
<evidence type="ECO:0000256" key="2">
    <source>
        <dbReference type="ARBA" id="ARBA00022723"/>
    </source>
</evidence>
<reference evidence="6 7" key="1">
    <citation type="submission" date="2016-08" db="EMBL/GenBank/DDBJ databases">
        <authorList>
            <person name="Hancock A.M."/>
            <person name="Richers M.J."/>
            <person name="Aulds L.B."/>
            <person name="Broadway M.L."/>
            <person name="Bryant E.N."/>
            <person name="Carroll B.M."/>
            <person name="Cheathem S.K."/>
            <person name="Crawford M.B."/>
            <person name="Dicus A.P."/>
            <person name="Gates S.D."/>
            <person name="Hawkins J.N."/>
            <person name="Jeansonne R.S."/>
            <person name="Jester R.T."/>
            <person name="Kim M.J."/>
            <person name="Lambert S.B."/>
            <person name="May H.R."/>
            <person name="Nguyen A.V."/>
            <person name="Patel A.S."/>
            <person name="Pham P."/>
            <person name="Robinson K.L."/>
            <person name="Sharma S."/>
            <person name="Shrestha S."/>
            <person name="Skains R.G."/>
            <person name="Johnson L."/>
            <person name="Duong Q.-N."/>
            <person name="Jeanfreau V.G."/>
            <person name="Alonzo F.L."/>
            <person name="Wiedemeier A.M.D."/>
            <person name="Gissendanner C.R."/>
            <person name="Findley A.M."/>
            <person name="Bollivar D."/>
            <person name="Garlena R.A."/>
            <person name="Russell D.A."/>
            <person name="Pope W.H."/>
            <person name="Jacobs-Sera D."/>
            <person name="Hendrix R.W."/>
            <person name="Hatfull G.F."/>
        </authorList>
    </citation>
    <scope>NUCLEOTIDE SEQUENCE [LARGE SCALE GENOMIC DNA]</scope>
</reference>
<accession>A0A1I9S7U8</accession>
<dbReference type="PROSITE" id="PS00903">
    <property type="entry name" value="CYT_DCMP_DEAMINASES_1"/>
    <property type="match status" value="1"/>
</dbReference>
<evidence type="ECO:0000256" key="1">
    <source>
        <dbReference type="ARBA" id="ARBA00006576"/>
    </source>
</evidence>
<dbReference type="InterPro" id="IPR016193">
    <property type="entry name" value="Cytidine_deaminase-like"/>
</dbReference>
<dbReference type="PANTHER" id="PTHR11086:SF18">
    <property type="entry name" value="DEOXYCYTIDYLATE DEAMINASE"/>
    <property type="match status" value="1"/>
</dbReference>
<dbReference type="InterPro" id="IPR016192">
    <property type="entry name" value="APOBEC/CMP_deaminase_Zn-bd"/>
</dbReference>
<keyword evidence="3" id="KW-0378">Hydrolase</keyword>
<dbReference type="GO" id="GO:0008270">
    <property type="term" value="F:zinc ion binding"/>
    <property type="evidence" value="ECO:0007669"/>
    <property type="project" value="InterPro"/>
</dbReference>
<dbReference type="SUPFAM" id="SSF53927">
    <property type="entry name" value="Cytidine deaminase-like"/>
    <property type="match status" value="1"/>
</dbReference>
<dbReference type="Gene3D" id="3.40.140.10">
    <property type="entry name" value="Cytidine Deaminase, domain 2"/>
    <property type="match status" value="1"/>
</dbReference>
<dbReference type="EMBL" id="KX712237">
    <property type="protein sequence ID" value="AOZ62854.1"/>
    <property type="molecule type" value="Genomic_DNA"/>
</dbReference>
<evidence type="ECO:0000313" key="7">
    <source>
        <dbReference type="Proteomes" id="UP000226094"/>
    </source>
</evidence>
<evidence type="ECO:0000256" key="3">
    <source>
        <dbReference type="ARBA" id="ARBA00022801"/>
    </source>
</evidence>
<organism evidence="6 7">
    <name type="scientific">Rhodococcus phage Partridge</name>
    <dbReference type="NCBI Taxonomy" id="1897441"/>
    <lineage>
        <taxon>Viruses</taxon>
        <taxon>Duplodnaviria</taxon>
        <taxon>Heunggongvirae</taxon>
        <taxon>Uroviricota</taxon>
        <taxon>Caudoviricetes</taxon>
        <taxon>Rerduovirus</taxon>
        <taxon>Rhodococcus virus Takoda</taxon>
    </lineage>
</organism>
<evidence type="ECO:0000256" key="4">
    <source>
        <dbReference type="ARBA" id="ARBA00022833"/>
    </source>
</evidence>
<dbReference type="GO" id="GO:0004132">
    <property type="term" value="F:dCMP deaminase activity"/>
    <property type="evidence" value="ECO:0007669"/>
    <property type="project" value="TreeGrafter"/>
</dbReference>
<sequence>MTWHTNTTGMSTDRQTVNAEGWWGIQKTDGTGPIAYSHWDRADAEAAAEYNSQRWGPHEVVQMRNGKWVNPDTPERPDWDTYFLGVAKAVAARSSCERDKVGAVLVDQEHRIRSTGYNDSPAGTPGCELCPRRISGCTPGSSYDNCVSVHAEANALLYADRKDCVGATLYITRDPCYACSKLIAGAGISRIITPNTKEI</sequence>
<comment type="similarity">
    <text evidence="1">Belongs to the cytidine and deoxycytidylate deaminase family.</text>
</comment>
<dbReference type="PANTHER" id="PTHR11086">
    <property type="entry name" value="DEOXYCYTIDYLATE DEAMINASE-RELATED"/>
    <property type="match status" value="1"/>
</dbReference>
<dbReference type="PROSITE" id="PS51747">
    <property type="entry name" value="CYT_DCMP_DEAMINASES_2"/>
    <property type="match status" value="1"/>
</dbReference>
<evidence type="ECO:0000259" key="5">
    <source>
        <dbReference type="PROSITE" id="PS51747"/>
    </source>
</evidence>